<reference evidence="1 2" key="1">
    <citation type="journal article" date="2022" name="Nat. Genet.">
        <title>Improved pea reference genome and pan-genome highlight genomic features and evolutionary characteristics.</title>
        <authorList>
            <person name="Yang T."/>
            <person name="Liu R."/>
            <person name="Luo Y."/>
            <person name="Hu S."/>
            <person name="Wang D."/>
            <person name="Wang C."/>
            <person name="Pandey M.K."/>
            <person name="Ge S."/>
            <person name="Xu Q."/>
            <person name="Li N."/>
            <person name="Li G."/>
            <person name="Huang Y."/>
            <person name="Saxena R.K."/>
            <person name="Ji Y."/>
            <person name="Li M."/>
            <person name="Yan X."/>
            <person name="He Y."/>
            <person name="Liu Y."/>
            <person name="Wang X."/>
            <person name="Xiang C."/>
            <person name="Varshney R.K."/>
            <person name="Ding H."/>
            <person name="Gao S."/>
            <person name="Zong X."/>
        </authorList>
    </citation>
    <scope>NUCLEOTIDE SEQUENCE [LARGE SCALE GENOMIC DNA]</scope>
    <source>
        <strain evidence="1 2">cv. Zhongwan 6</strain>
    </source>
</reference>
<accession>A0A9D5GXI2</accession>
<gene>
    <name evidence="1" type="ORF">KIW84_013091</name>
</gene>
<proteinExistence type="predicted"/>
<protein>
    <submittedName>
        <fullName evidence="1">Uncharacterized protein</fullName>
    </submittedName>
</protein>
<evidence type="ECO:0000313" key="1">
    <source>
        <dbReference type="EMBL" id="KAI5444678.1"/>
    </source>
</evidence>
<dbReference type="Proteomes" id="UP001058974">
    <property type="component" value="Chromosome 1"/>
</dbReference>
<dbReference type="Gramene" id="Psat01G0309100-T1">
    <property type="protein sequence ID" value="KAI5444678.1"/>
    <property type="gene ID" value="KIW84_013091"/>
</dbReference>
<dbReference type="AlphaFoldDB" id="A0A9D5GXI2"/>
<dbReference type="EMBL" id="JAMSHJ010000001">
    <property type="protein sequence ID" value="KAI5444678.1"/>
    <property type="molecule type" value="Genomic_DNA"/>
</dbReference>
<evidence type="ECO:0000313" key="2">
    <source>
        <dbReference type="Proteomes" id="UP001058974"/>
    </source>
</evidence>
<name>A0A9D5GXI2_PEA</name>
<organism evidence="1 2">
    <name type="scientific">Pisum sativum</name>
    <name type="common">Garden pea</name>
    <name type="synonym">Lathyrus oleraceus</name>
    <dbReference type="NCBI Taxonomy" id="3888"/>
    <lineage>
        <taxon>Eukaryota</taxon>
        <taxon>Viridiplantae</taxon>
        <taxon>Streptophyta</taxon>
        <taxon>Embryophyta</taxon>
        <taxon>Tracheophyta</taxon>
        <taxon>Spermatophyta</taxon>
        <taxon>Magnoliopsida</taxon>
        <taxon>eudicotyledons</taxon>
        <taxon>Gunneridae</taxon>
        <taxon>Pentapetalae</taxon>
        <taxon>rosids</taxon>
        <taxon>fabids</taxon>
        <taxon>Fabales</taxon>
        <taxon>Fabaceae</taxon>
        <taxon>Papilionoideae</taxon>
        <taxon>50 kb inversion clade</taxon>
        <taxon>NPAAA clade</taxon>
        <taxon>Hologalegina</taxon>
        <taxon>IRL clade</taxon>
        <taxon>Fabeae</taxon>
        <taxon>Lathyrus</taxon>
    </lineage>
</organism>
<comment type="caution">
    <text evidence="1">The sequence shown here is derived from an EMBL/GenBank/DDBJ whole genome shotgun (WGS) entry which is preliminary data.</text>
</comment>
<sequence>MFESSCGSSVQSPPFNLDMLQPQGSYGFSRKIKVLESLINDELLQTDILEDGEIEDKHVPVIGELSEQHNGVGKESEVDHNENRESFLTSEVSNGYQADASAVALKDMSNKFSCDPCTYSFTPSPGFQVN</sequence>
<keyword evidence="2" id="KW-1185">Reference proteome</keyword>